<evidence type="ECO:0000313" key="4">
    <source>
        <dbReference type="Proteomes" id="UP001628179"/>
    </source>
</evidence>
<dbReference type="GeneID" id="98173727"/>
<accession>A0ABQ0G4S6</accession>
<evidence type="ECO:0000256" key="1">
    <source>
        <dbReference type="SAM" id="MobiDB-lite"/>
    </source>
</evidence>
<evidence type="ECO:0000313" key="3">
    <source>
        <dbReference type="EMBL" id="GAB1312772.1"/>
    </source>
</evidence>
<sequence length="443" mass="49594">MAAIICRVCFDLEYDRYDPGVGLGGCGYFYPLTRYRQSNWTDIEAAADAGCSFCKILHEGIQKLWVKPMLRTTGGSPETGCEKSDDWETDNSEPESEDGEGQDAGGEGMGDSDEEGSDWEGDILIELRPGRSLRIKQLVPKWSLSSVTPCLEYFTDTGERGCVPTLFAFCVYGLRLIGDTRAVLSRAFGGATHVLKRLDLRSAVKMVKKWLEVCEKHAVCSEPSQTTPKRLLDLATAAPKLTEVGAKKQGYIRYATLSHCWGDASDSKPLCTTKETYRTRTRGIEWTDLPPLFQDAINITKELGCRYLWIDSLCIIQDDEEDWLEQSADMGDIYSSGYINLAAAAAPNSSHTIFDERWQFQDWYGHQRRYTPVTVSALQSQDADMATIYVRHMNQHSHGCVMGDLLHSRELESPLLGRAWVLQEKLLSRRTVFFAKSGASLAL</sequence>
<keyword evidence="4" id="KW-1185">Reference proteome</keyword>
<proteinExistence type="predicted"/>
<name>A0ABQ0G4S6_9PEZI</name>
<protein>
    <recommendedName>
        <fullName evidence="2">Heterokaryon incompatibility domain-containing protein</fullName>
    </recommendedName>
</protein>
<gene>
    <name evidence="3" type="ORF">MFIFM68171_02982</name>
</gene>
<organism evidence="3 4">
    <name type="scientific">Madurella fahalii</name>
    <dbReference type="NCBI Taxonomy" id="1157608"/>
    <lineage>
        <taxon>Eukaryota</taxon>
        <taxon>Fungi</taxon>
        <taxon>Dikarya</taxon>
        <taxon>Ascomycota</taxon>
        <taxon>Pezizomycotina</taxon>
        <taxon>Sordariomycetes</taxon>
        <taxon>Sordariomycetidae</taxon>
        <taxon>Sordariales</taxon>
        <taxon>Sordariales incertae sedis</taxon>
        <taxon>Madurella</taxon>
    </lineage>
</organism>
<reference evidence="3 4" key="1">
    <citation type="submission" date="2024-09" db="EMBL/GenBank/DDBJ databases">
        <title>Itraconazole resistance in Madurella fahalii resulting from another homologue of gene encoding cytochrome P450 14-alpha sterol demethylase (CYP51).</title>
        <authorList>
            <person name="Yoshioka I."/>
            <person name="Fahal A.H."/>
            <person name="Kaneko S."/>
            <person name="Yaguchi T."/>
        </authorList>
    </citation>
    <scope>NUCLEOTIDE SEQUENCE [LARGE SCALE GENOMIC DNA]</scope>
    <source>
        <strain evidence="3 4">IFM 68171</strain>
    </source>
</reference>
<feature type="region of interest" description="Disordered" evidence="1">
    <location>
        <begin position="74"/>
        <end position="116"/>
    </location>
</feature>
<evidence type="ECO:0000259" key="2">
    <source>
        <dbReference type="Pfam" id="PF06985"/>
    </source>
</evidence>
<dbReference type="InterPro" id="IPR010730">
    <property type="entry name" value="HET"/>
</dbReference>
<dbReference type="EMBL" id="BAAFSV010000002">
    <property type="protein sequence ID" value="GAB1312772.1"/>
    <property type="molecule type" value="Genomic_DNA"/>
</dbReference>
<dbReference type="Pfam" id="PF06985">
    <property type="entry name" value="HET"/>
    <property type="match status" value="1"/>
</dbReference>
<comment type="caution">
    <text evidence="3">The sequence shown here is derived from an EMBL/GenBank/DDBJ whole genome shotgun (WGS) entry which is preliminary data.</text>
</comment>
<dbReference type="PANTHER" id="PTHR33112:SF13">
    <property type="entry name" value="HETEROKARYON INCOMPATIBILITY DOMAIN-CONTAINING PROTEIN"/>
    <property type="match status" value="1"/>
</dbReference>
<dbReference type="RefSeq" id="XP_070914505.1">
    <property type="nucleotide sequence ID" value="XM_071058404.1"/>
</dbReference>
<feature type="domain" description="Heterokaryon incompatibility" evidence="2">
    <location>
        <begin position="254"/>
        <end position="424"/>
    </location>
</feature>
<dbReference type="PANTHER" id="PTHR33112">
    <property type="entry name" value="DOMAIN PROTEIN, PUTATIVE-RELATED"/>
    <property type="match status" value="1"/>
</dbReference>
<dbReference type="Proteomes" id="UP001628179">
    <property type="component" value="Unassembled WGS sequence"/>
</dbReference>
<feature type="compositionally biased region" description="Acidic residues" evidence="1">
    <location>
        <begin position="87"/>
        <end position="101"/>
    </location>
</feature>